<accession>X0ZUC2</accession>
<reference evidence="1" key="1">
    <citation type="journal article" date="2014" name="Front. Microbiol.">
        <title>High frequency of phylogenetically diverse reductive dehalogenase-homologous genes in deep subseafloor sedimentary metagenomes.</title>
        <authorList>
            <person name="Kawai M."/>
            <person name="Futagami T."/>
            <person name="Toyoda A."/>
            <person name="Takaki Y."/>
            <person name="Nishi S."/>
            <person name="Hori S."/>
            <person name="Arai W."/>
            <person name="Tsubouchi T."/>
            <person name="Morono Y."/>
            <person name="Uchiyama I."/>
            <person name="Ito T."/>
            <person name="Fujiyama A."/>
            <person name="Inagaki F."/>
            <person name="Takami H."/>
        </authorList>
    </citation>
    <scope>NUCLEOTIDE SEQUENCE</scope>
    <source>
        <strain evidence="1">Expedition CK06-06</strain>
    </source>
</reference>
<dbReference type="AlphaFoldDB" id="X0ZUC2"/>
<evidence type="ECO:0000313" key="1">
    <source>
        <dbReference type="EMBL" id="GAG64063.1"/>
    </source>
</evidence>
<gene>
    <name evidence="1" type="ORF">S01H4_17718</name>
</gene>
<feature type="non-terminal residue" evidence="1">
    <location>
        <position position="144"/>
    </location>
</feature>
<organism evidence="1">
    <name type="scientific">marine sediment metagenome</name>
    <dbReference type="NCBI Taxonomy" id="412755"/>
    <lineage>
        <taxon>unclassified sequences</taxon>
        <taxon>metagenomes</taxon>
        <taxon>ecological metagenomes</taxon>
    </lineage>
</organism>
<protein>
    <submittedName>
        <fullName evidence="1">Uncharacterized protein</fullName>
    </submittedName>
</protein>
<comment type="caution">
    <text evidence="1">The sequence shown here is derived from an EMBL/GenBank/DDBJ whole genome shotgun (WGS) entry which is preliminary data.</text>
</comment>
<dbReference type="EMBL" id="BART01007818">
    <property type="protein sequence ID" value="GAG64063.1"/>
    <property type="molecule type" value="Genomic_DNA"/>
</dbReference>
<proteinExistence type="predicted"/>
<name>X0ZUC2_9ZZZZ</name>
<sequence length="144" mass="16058">MLGAQNSSHAHFTTDRSSFYFSKEVQVNTGIIRSYDEDLNLNRAGSSTARLRVTSGTTYSDQLFSVENTTSTTSSGIVRLKSLTASSGPFIRVVDFIRSNNQLRGYIALNPYAVQYSTSSDYRLKRNVTPMENSIDRIKLLKPS</sequence>